<dbReference type="EMBL" id="AKVJ01000023">
    <property type="protein sequence ID" value="EIW18703.1"/>
    <property type="molecule type" value="Genomic_DNA"/>
</dbReference>
<dbReference type="Proteomes" id="UP000004324">
    <property type="component" value="Unassembled WGS sequence"/>
</dbReference>
<protein>
    <submittedName>
        <fullName evidence="3">Uncharacterized protein</fullName>
    </submittedName>
</protein>
<proteinExistence type="predicted"/>
<name>I8RGE2_9FIRM</name>
<evidence type="ECO:0000256" key="2">
    <source>
        <dbReference type="SAM" id="Phobius"/>
    </source>
</evidence>
<feature type="region of interest" description="Disordered" evidence="1">
    <location>
        <begin position="1"/>
        <end position="21"/>
    </location>
</feature>
<gene>
    <name evidence="3" type="ORF">FB4_3113</name>
</gene>
<dbReference type="AlphaFoldDB" id="I8RGE2"/>
<dbReference type="RefSeq" id="WP_007933760.1">
    <property type="nucleotide sequence ID" value="NZ_AKVJ01000023.1"/>
</dbReference>
<reference evidence="3 4" key="1">
    <citation type="journal article" date="2012" name="J. Bacteriol.">
        <title>Draft Genome Sequences for Two Metal-Reducing Pelosinus fermentans Strains Isolated from a Cr(VI)-Contaminated Site and for Type Strain R7.</title>
        <authorList>
            <person name="Brown S.D."/>
            <person name="Podar M."/>
            <person name="Klingeman D.M."/>
            <person name="Johnson C.M."/>
            <person name="Yang Z.K."/>
            <person name="Utturkar S.M."/>
            <person name="Land M.L."/>
            <person name="Mosher J.J."/>
            <person name="Hurt R.A.Jr."/>
            <person name="Phelps T.J."/>
            <person name="Palumbo A.V."/>
            <person name="Arkin A.P."/>
            <person name="Hazen T.C."/>
            <person name="Elias D.A."/>
        </authorList>
    </citation>
    <scope>NUCLEOTIDE SEQUENCE [LARGE SCALE GENOMIC DNA]</scope>
    <source>
        <strain evidence="3 4">B4</strain>
    </source>
</reference>
<keyword evidence="2" id="KW-1133">Transmembrane helix</keyword>
<feature type="transmembrane region" description="Helical" evidence="2">
    <location>
        <begin position="29"/>
        <end position="56"/>
    </location>
</feature>
<evidence type="ECO:0000313" key="3">
    <source>
        <dbReference type="EMBL" id="EIW18703.1"/>
    </source>
</evidence>
<organism evidence="3 4">
    <name type="scientific">Pelosinus fermentans B4</name>
    <dbReference type="NCBI Taxonomy" id="1149862"/>
    <lineage>
        <taxon>Bacteria</taxon>
        <taxon>Bacillati</taxon>
        <taxon>Bacillota</taxon>
        <taxon>Negativicutes</taxon>
        <taxon>Selenomonadales</taxon>
        <taxon>Sporomusaceae</taxon>
        <taxon>Pelosinus</taxon>
    </lineage>
</organism>
<comment type="caution">
    <text evidence="3">The sequence shown here is derived from an EMBL/GenBank/DDBJ whole genome shotgun (WGS) entry which is preliminary data.</text>
</comment>
<keyword evidence="4" id="KW-1185">Reference proteome</keyword>
<keyword evidence="2" id="KW-0812">Transmembrane</keyword>
<keyword evidence="2" id="KW-0472">Membrane</keyword>
<evidence type="ECO:0000256" key="1">
    <source>
        <dbReference type="SAM" id="MobiDB-lite"/>
    </source>
</evidence>
<evidence type="ECO:0000313" key="4">
    <source>
        <dbReference type="Proteomes" id="UP000004324"/>
    </source>
</evidence>
<accession>I8RGE2</accession>
<sequence>MMEKNSQLVTNTTQQLSQNDEVESNSGNVALAMGAFSIVLLIIISLVLSIFHSLFIRLQ</sequence>